<dbReference type="GO" id="GO:0006352">
    <property type="term" value="P:DNA-templated transcription initiation"/>
    <property type="evidence" value="ECO:0007669"/>
    <property type="project" value="InterPro"/>
</dbReference>
<protein>
    <submittedName>
        <fullName evidence="7">Sigma-70 family RNA polymerase sigma factor</fullName>
    </submittedName>
</protein>
<sequence>MKETDVGIEFIGRQGFDAIYEKYKDLIFQTAFLYINEWYAAEDIMQETFLRYYIYMEHTRVENTKNWLLTTAKNITLNYIRDNSRAICLDLGEDEEGAYGLGESGEEIFFDKLWRREVLRSADTILGALYRRNRRWYDAVTLVYCMEKPQKQVAECMGMSLESLQSMLYRARNWIKKHYSEEYDHIHEA</sequence>
<dbReference type="SUPFAM" id="SSF88659">
    <property type="entry name" value="Sigma3 and sigma4 domains of RNA polymerase sigma factors"/>
    <property type="match status" value="1"/>
</dbReference>
<dbReference type="GO" id="GO:0003677">
    <property type="term" value="F:DNA binding"/>
    <property type="evidence" value="ECO:0007669"/>
    <property type="project" value="UniProtKB-KW"/>
</dbReference>
<dbReference type="InterPro" id="IPR013324">
    <property type="entry name" value="RNA_pol_sigma_r3/r4-like"/>
</dbReference>
<evidence type="ECO:0000256" key="2">
    <source>
        <dbReference type="ARBA" id="ARBA00023015"/>
    </source>
</evidence>
<dbReference type="Gene3D" id="1.10.1740.10">
    <property type="match status" value="1"/>
</dbReference>
<accession>A0A921I2E8</accession>
<comment type="similarity">
    <text evidence="1">Belongs to the sigma-70 factor family. ECF subfamily.</text>
</comment>
<dbReference type="InterPro" id="IPR013325">
    <property type="entry name" value="RNA_pol_sigma_r2"/>
</dbReference>
<comment type="caution">
    <text evidence="7">The sequence shown here is derived from an EMBL/GenBank/DDBJ whole genome shotgun (WGS) entry which is preliminary data.</text>
</comment>
<dbReference type="PANTHER" id="PTHR43133:SF8">
    <property type="entry name" value="RNA POLYMERASE SIGMA FACTOR HI_1459-RELATED"/>
    <property type="match status" value="1"/>
</dbReference>
<evidence type="ECO:0000256" key="5">
    <source>
        <dbReference type="ARBA" id="ARBA00023163"/>
    </source>
</evidence>
<evidence type="ECO:0000256" key="1">
    <source>
        <dbReference type="ARBA" id="ARBA00010641"/>
    </source>
</evidence>
<evidence type="ECO:0000313" key="7">
    <source>
        <dbReference type="EMBL" id="HJF94057.1"/>
    </source>
</evidence>
<dbReference type="EMBL" id="DYVY01000071">
    <property type="protein sequence ID" value="HJF94057.1"/>
    <property type="molecule type" value="Genomic_DNA"/>
</dbReference>
<keyword evidence="2" id="KW-0805">Transcription regulation</keyword>
<dbReference type="InterPro" id="IPR014284">
    <property type="entry name" value="RNA_pol_sigma-70_dom"/>
</dbReference>
<evidence type="ECO:0000313" key="8">
    <source>
        <dbReference type="Proteomes" id="UP000769156"/>
    </source>
</evidence>
<dbReference type="AlphaFoldDB" id="A0A921I2E8"/>
<evidence type="ECO:0000259" key="6">
    <source>
        <dbReference type="Pfam" id="PF04542"/>
    </source>
</evidence>
<dbReference type="InterPro" id="IPR039425">
    <property type="entry name" value="RNA_pol_sigma-70-like"/>
</dbReference>
<dbReference type="SUPFAM" id="SSF88946">
    <property type="entry name" value="Sigma2 domain of RNA polymerase sigma factors"/>
    <property type="match status" value="1"/>
</dbReference>
<feature type="domain" description="RNA polymerase sigma-70 region 2" evidence="6">
    <location>
        <begin position="19"/>
        <end position="85"/>
    </location>
</feature>
<dbReference type="PANTHER" id="PTHR43133">
    <property type="entry name" value="RNA POLYMERASE ECF-TYPE SIGMA FACTO"/>
    <property type="match status" value="1"/>
</dbReference>
<dbReference type="Pfam" id="PF04542">
    <property type="entry name" value="Sigma70_r2"/>
    <property type="match status" value="1"/>
</dbReference>
<evidence type="ECO:0000256" key="4">
    <source>
        <dbReference type="ARBA" id="ARBA00023125"/>
    </source>
</evidence>
<reference evidence="7" key="1">
    <citation type="journal article" date="2021" name="PeerJ">
        <title>Extensive microbial diversity within the chicken gut microbiome revealed by metagenomics and culture.</title>
        <authorList>
            <person name="Gilroy R."/>
            <person name="Ravi A."/>
            <person name="Getino M."/>
            <person name="Pursley I."/>
            <person name="Horton D.L."/>
            <person name="Alikhan N.F."/>
            <person name="Baker D."/>
            <person name="Gharbi K."/>
            <person name="Hall N."/>
            <person name="Watson M."/>
            <person name="Adriaenssens E.M."/>
            <person name="Foster-Nyarko E."/>
            <person name="Jarju S."/>
            <person name="Secka A."/>
            <person name="Antonio M."/>
            <person name="Oren A."/>
            <person name="Chaudhuri R.R."/>
            <person name="La Ragione R."/>
            <person name="Hildebrand F."/>
            <person name="Pallen M.J."/>
        </authorList>
    </citation>
    <scope>NUCLEOTIDE SEQUENCE</scope>
    <source>
        <strain evidence="7">ChiSjej5B23-16112</strain>
    </source>
</reference>
<dbReference type="RefSeq" id="WP_303182592.1">
    <property type="nucleotide sequence ID" value="NZ_CAUGIN010000020.1"/>
</dbReference>
<dbReference type="NCBIfam" id="TIGR02937">
    <property type="entry name" value="sigma70-ECF"/>
    <property type="match status" value="1"/>
</dbReference>
<gene>
    <name evidence="7" type="ORF">K8V82_04620</name>
</gene>
<keyword evidence="3" id="KW-0731">Sigma factor</keyword>
<name>A0A921I2E8_9FIRM</name>
<evidence type="ECO:0000256" key="3">
    <source>
        <dbReference type="ARBA" id="ARBA00023082"/>
    </source>
</evidence>
<dbReference type="InterPro" id="IPR036388">
    <property type="entry name" value="WH-like_DNA-bd_sf"/>
</dbReference>
<reference evidence="7" key="2">
    <citation type="submission" date="2021-09" db="EMBL/GenBank/DDBJ databases">
        <authorList>
            <person name="Gilroy R."/>
        </authorList>
    </citation>
    <scope>NUCLEOTIDE SEQUENCE</scope>
    <source>
        <strain evidence="7">ChiSjej5B23-16112</strain>
    </source>
</reference>
<dbReference type="Gene3D" id="1.10.10.10">
    <property type="entry name" value="Winged helix-like DNA-binding domain superfamily/Winged helix DNA-binding domain"/>
    <property type="match status" value="1"/>
</dbReference>
<dbReference type="GO" id="GO:0016987">
    <property type="term" value="F:sigma factor activity"/>
    <property type="evidence" value="ECO:0007669"/>
    <property type="project" value="UniProtKB-KW"/>
</dbReference>
<organism evidence="7 8">
    <name type="scientific">Lachnoclostridium phocaeense</name>
    <dbReference type="NCBI Taxonomy" id="1871021"/>
    <lineage>
        <taxon>Bacteria</taxon>
        <taxon>Bacillati</taxon>
        <taxon>Bacillota</taxon>
        <taxon>Clostridia</taxon>
        <taxon>Lachnospirales</taxon>
        <taxon>Lachnospiraceae</taxon>
    </lineage>
</organism>
<keyword evidence="5" id="KW-0804">Transcription</keyword>
<proteinExistence type="inferred from homology"/>
<dbReference type="Proteomes" id="UP000769156">
    <property type="component" value="Unassembled WGS sequence"/>
</dbReference>
<keyword evidence="4" id="KW-0238">DNA-binding</keyword>
<dbReference type="InterPro" id="IPR007627">
    <property type="entry name" value="RNA_pol_sigma70_r2"/>
</dbReference>